<evidence type="ECO:0000259" key="10">
    <source>
        <dbReference type="Pfam" id="PF14416"/>
    </source>
</evidence>
<dbReference type="GO" id="GO:0005794">
    <property type="term" value="C:Golgi apparatus"/>
    <property type="evidence" value="ECO:0007669"/>
    <property type="project" value="TreeGrafter"/>
</dbReference>
<dbReference type="InterPro" id="IPR029962">
    <property type="entry name" value="TBL"/>
</dbReference>
<comment type="similarity">
    <text evidence="2">Belongs to the PC-esterase family. TBL subfamily.</text>
</comment>
<keyword evidence="6 8" id="KW-0472">Membrane</keyword>
<keyword evidence="3 8" id="KW-0812">Transmembrane</keyword>
<dbReference type="PANTHER" id="PTHR32285">
    <property type="entry name" value="PROTEIN TRICHOME BIREFRINGENCE-LIKE 9-RELATED"/>
    <property type="match status" value="1"/>
</dbReference>
<dbReference type="AlphaFoldDB" id="A0AAV1E4Q7"/>
<evidence type="ECO:0000313" key="11">
    <source>
        <dbReference type="EMBL" id="CAI9115136.1"/>
    </source>
</evidence>
<dbReference type="EMBL" id="OX459125">
    <property type="protein sequence ID" value="CAI9115136.1"/>
    <property type="molecule type" value="Genomic_DNA"/>
</dbReference>
<keyword evidence="4" id="KW-0735">Signal-anchor</keyword>
<name>A0AAV1E4Q7_OLDCO</name>
<dbReference type="PANTHER" id="PTHR32285:SF202">
    <property type="entry name" value="PROTEIN TRICHOME BIREFRINGENCE-LIKE 35"/>
    <property type="match status" value="1"/>
</dbReference>
<protein>
    <submittedName>
        <fullName evidence="11">OLC1v1015973C1</fullName>
    </submittedName>
</protein>
<dbReference type="GO" id="GO:0016413">
    <property type="term" value="F:O-acetyltransferase activity"/>
    <property type="evidence" value="ECO:0007669"/>
    <property type="project" value="InterPro"/>
</dbReference>
<keyword evidence="5 8" id="KW-1133">Transmembrane helix</keyword>
<evidence type="ECO:0000256" key="2">
    <source>
        <dbReference type="ARBA" id="ARBA00007727"/>
    </source>
</evidence>
<dbReference type="Proteomes" id="UP001161247">
    <property type="component" value="Chromosome 8"/>
</dbReference>
<keyword evidence="12" id="KW-1185">Reference proteome</keyword>
<feature type="region of interest" description="Disordered" evidence="7">
    <location>
        <begin position="63"/>
        <end position="85"/>
    </location>
</feature>
<dbReference type="Pfam" id="PF14416">
    <property type="entry name" value="PMR5N"/>
    <property type="match status" value="1"/>
</dbReference>
<accession>A0AAV1E4Q7</accession>
<dbReference type="GO" id="GO:0016020">
    <property type="term" value="C:membrane"/>
    <property type="evidence" value="ECO:0007669"/>
    <property type="project" value="UniProtKB-SubCell"/>
</dbReference>
<evidence type="ECO:0000256" key="8">
    <source>
        <dbReference type="SAM" id="Phobius"/>
    </source>
</evidence>
<proteinExistence type="inferred from homology"/>
<evidence type="ECO:0000313" key="12">
    <source>
        <dbReference type="Proteomes" id="UP001161247"/>
    </source>
</evidence>
<feature type="region of interest" description="Disordered" evidence="7">
    <location>
        <begin position="129"/>
        <end position="153"/>
    </location>
</feature>
<dbReference type="InterPro" id="IPR025846">
    <property type="entry name" value="TBL_N"/>
</dbReference>
<evidence type="ECO:0000259" key="9">
    <source>
        <dbReference type="Pfam" id="PF13839"/>
    </source>
</evidence>
<comment type="subcellular location">
    <subcellularLocation>
        <location evidence="1">Membrane</location>
        <topology evidence="1">Single-pass membrane protein</topology>
    </subcellularLocation>
</comment>
<evidence type="ECO:0000256" key="1">
    <source>
        <dbReference type="ARBA" id="ARBA00004167"/>
    </source>
</evidence>
<dbReference type="InterPro" id="IPR026057">
    <property type="entry name" value="TBL_C"/>
</dbReference>
<feature type="domain" description="Trichome birefringence-like C-terminal" evidence="9">
    <location>
        <begin position="211"/>
        <end position="490"/>
    </location>
</feature>
<evidence type="ECO:0000256" key="4">
    <source>
        <dbReference type="ARBA" id="ARBA00022968"/>
    </source>
</evidence>
<sequence>MLQNGNSKKMRSHFPLQVAFMLLVFIIFSFFYNEINIQKQQQKQPLLNEDDVIGGDGVAKVQQKLSSEEGISKGTDDDEEGEEDNFPQPAALVKQTLLPQTSRAPLEPLDKSSTCTWTKEYTGRRVLGNDAISTRREDPGDGGFNGEEEEEREGEECDFFSGRWVYDNTSYPLYNWQDCPYMSDQLACLKHGRPDSEYQHWRWQPHNCNLKRWNATEMWEKLRGKRLMFVGDSLNRGQWLSMVCLLQMVIPADKRLMTPQAHLSSFHAEEYNSSIEFLWAPLLVESNSDHPVEHRVPQRIIRPDSTLRHSSQWKNADIVVFNSYVWWTQGPVNISWSDGESGACEEIGGMGGMELALEALTNWMALNFDYTNKRAFFMTMSPTHYEKERWDPANEGNCYGETLPILKSHFKSGIHLPTMEIVNKVVRKMNPKIQILNITQLADYRKDGHPSSYRKFWEKLNPQANPADYSDCLHWCLPGVQDVWNQILFQYF</sequence>
<gene>
    <name evidence="11" type="ORF">OLC1_LOCUS21712</name>
</gene>
<dbReference type="Pfam" id="PF13839">
    <property type="entry name" value="PC-Esterase"/>
    <property type="match status" value="1"/>
</dbReference>
<evidence type="ECO:0000256" key="7">
    <source>
        <dbReference type="SAM" id="MobiDB-lite"/>
    </source>
</evidence>
<feature type="domain" description="Trichome birefringence-like N-terminal" evidence="10">
    <location>
        <begin position="155"/>
        <end position="209"/>
    </location>
</feature>
<feature type="compositionally biased region" description="Basic and acidic residues" evidence="7">
    <location>
        <begin position="66"/>
        <end position="75"/>
    </location>
</feature>
<feature type="transmembrane region" description="Helical" evidence="8">
    <location>
        <begin position="12"/>
        <end position="32"/>
    </location>
</feature>
<evidence type="ECO:0000256" key="5">
    <source>
        <dbReference type="ARBA" id="ARBA00022989"/>
    </source>
</evidence>
<feature type="compositionally biased region" description="Acidic residues" evidence="7">
    <location>
        <begin position="76"/>
        <end position="85"/>
    </location>
</feature>
<evidence type="ECO:0000256" key="3">
    <source>
        <dbReference type="ARBA" id="ARBA00022692"/>
    </source>
</evidence>
<evidence type="ECO:0000256" key="6">
    <source>
        <dbReference type="ARBA" id="ARBA00023136"/>
    </source>
</evidence>
<organism evidence="11 12">
    <name type="scientific">Oldenlandia corymbosa var. corymbosa</name>
    <dbReference type="NCBI Taxonomy" id="529605"/>
    <lineage>
        <taxon>Eukaryota</taxon>
        <taxon>Viridiplantae</taxon>
        <taxon>Streptophyta</taxon>
        <taxon>Embryophyta</taxon>
        <taxon>Tracheophyta</taxon>
        <taxon>Spermatophyta</taxon>
        <taxon>Magnoliopsida</taxon>
        <taxon>eudicotyledons</taxon>
        <taxon>Gunneridae</taxon>
        <taxon>Pentapetalae</taxon>
        <taxon>asterids</taxon>
        <taxon>lamiids</taxon>
        <taxon>Gentianales</taxon>
        <taxon>Rubiaceae</taxon>
        <taxon>Rubioideae</taxon>
        <taxon>Spermacoceae</taxon>
        <taxon>Hedyotis-Oldenlandia complex</taxon>
        <taxon>Oldenlandia</taxon>
    </lineage>
</organism>
<reference evidence="11" key="1">
    <citation type="submission" date="2023-03" db="EMBL/GenBank/DDBJ databases">
        <authorList>
            <person name="Julca I."/>
        </authorList>
    </citation>
    <scope>NUCLEOTIDE SEQUENCE</scope>
</reference>